<feature type="compositionally biased region" description="Acidic residues" evidence="1">
    <location>
        <begin position="10"/>
        <end position="23"/>
    </location>
</feature>
<name>A0ABQ8I1X1_9ROSI</name>
<dbReference type="PANTHER" id="PTHR33912:SF3">
    <property type="entry name" value="OS01G0939400 PROTEIN"/>
    <property type="match status" value="1"/>
</dbReference>
<keyword evidence="3" id="KW-1185">Reference proteome</keyword>
<dbReference type="EMBL" id="JAFEMO010000005">
    <property type="protein sequence ID" value="KAH7570613.1"/>
    <property type="molecule type" value="Genomic_DNA"/>
</dbReference>
<protein>
    <submittedName>
        <fullName evidence="2">Uncharacterized protein</fullName>
    </submittedName>
</protein>
<dbReference type="PANTHER" id="PTHR33912">
    <property type="entry name" value="OS01G0939400 PROTEIN"/>
    <property type="match status" value="1"/>
</dbReference>
<feature type="compositionally biased region" description="Low complexity" evidence="1">
    <location>
        <begin position="42"/>
        <end position="63"/>
    </location>
</feature>
<organism evidence="2 3">
    <name type="scientific">Xanthoceras sorbifolium</name>
    <dbReference type="NCBI Taxonomy" id="99658"/>
    <lineage>
        <taxon>Eukaryota</taxon>
        <taxon>Viridiplantae</taxon>
        <taxon>Streptophyta</taxon>
        <taxon>Embryophyta</taxon>
        <taxon>Tracheophyta</taxon>
        <taxon>Spermatophyta</taxon>
        <taxon>Magnoliopsida</taxon>
        <taxon>eudicotyledons</taxon>
        <taxon>Gunneridae</taxon>
        <taxon>Pentapetalae</taxon>
        <taxon>rosids</taxon>
        <taxon>malvids</taxon>
        <taxon>Sapindales</taxon>
        <taxon>Sapindaceae</taxon>
        <taxon>Xanthoceroideae</taxon>
        <taxon>Xanthoceras</taxon>
    </lineage>
</organism>
<dbReference type="InterPro" id="IPR040381">
    <property type="entry name" value="At4g14450-like"/>
</dbReference>
<reference evidence="2 3" key="1">
    <citation type="submission" date="2021-02" db="EMBL/GenBank/DDBJ databases">
        <title>Plant Genome Project.</title>
        <authorList>
            <person name="Zhang R.-G."/>
        </authorList>
    </citation>
    <scope>NUCLEOTIDE SEQUENCE [LARGE SCALE GENOMIC DNA]</scope>
    <source>
        <tissue evidence="2">Leaves</tissue>
    </source>
</reference>
<gene>
    <name evidence="2" type="ORF">JRO89_XS05G0144900</name>
</gene>
<evidence type="ECO:0000313" key="3">
    <source>
        <dbReference type="Proteomes" id="UP000827721"/>
    </source>
</evidence>
<comment type="caution">
    <text evidence="2">The sequence shown here is derived from an EMBL/GenBank/DDBJ whole genome shotgun (WGS) entry which is preliminary data.</text>
</comment>
<proteinExistence type="predicted"/>
<sequence>MSLVDYASSSDDDEVVLEAEAEQEQPQIPEQKPSLPPINRRSVSASSLSSNQRPESSAAAVAPSLPPPPPSIEKLPDASLLLNSSAFSAVTGTDHASLVAAAMAESATRKKRDSNGLASTLLPRSKVPKGGTLPHTKNVLDTAGGLLVPPQISGRSNVVTEDISKLFVRRQADPSSQ</sequence>
<evidence type="ECO:0000313" key="2">
    <source>
        <dbReference type="EMBL" id="KAH7570613.1"/>
    </source>
</evidence>
<evidence type="ECO:0000256" key="1">
    <source>
        <dbReference type="SAM" id="MobiDB-lite"/>
    </source>
</evidence>
<feature type="region of interest" description="Disordered" evidence="1">
    <location>
        <begin position="103"/>
        <end position="138"/>
    </location>
</feature>
<dbReference type="Proteomes" id="UP000827721">
    <property type="component" value="Unassembled WGS sequence"/>
</dbReference>
<feature type="region of interest" description="Disordered" evidence="1">
    <location>
        <begin position="1"/>
        <end position="76"/>
    </location>
</feature>
<accession>A0ABQ8I1X1</accession>